<evidence type="ECO:0000259" key="5">
    <source>
        <dbReference type="PROSITE" id="PS51109"/>
    </source>
</evidence>
<comment type="similarity">
    <text evidence="1">Belongs to the transglycosylase family. Rpf subfamily.</text>
</comment>
<organism evidence="6 7">
    <name type="scientific">Propionibacterium australiense</name>
    <dbReference type="NCBI Taxonomy" id="119981"/>
    <lineage>
        <taxon>Bacteria</taxon>
        <taxon>Bacillati</taxon>
        <taxon>Actinomycetota</taxon>
        <taxon>Actinomycetes</taxon>
        <taxon>Propionibacteriales</taxon>
        <taxon>Propionibacteriaceae</taxon>
        <taxon>Propionibacterium</taxon>
    </lineage>
</organism>
<dbReference type="InterPro" id="IPR010618">
    <property type="entry name" value="RPF"/>
</dbReference>
<dbReference type="OrthoDB" id="1404170at2"/>
<protein>
    <submittedName>
        <fullName evidence="6">DUF348 domain-containing protein</fullName>
    </submittedName>
</protein>
<dbReference type="Pfam" id="PF07501">
    <property type="entry name" value="G5"/>
    <property type="match status" value="1"/>
</dbReference>
<dbReference type="SMART" id="SM01208">
    <property type="entry name" value="G5"/>
    <property type="match status" value="1"/>
</dbReference>
<evidence type="ECO:0000256" key="3">
    <source>
        <dbReference type="ARBA" id="ARBA00022801"/>
    </source>
</evidence>
<dbReference type="EMBL" id="RCIW01000016">
    <property type="protein sequence ID" value="RLP07945.1"/>
    <property type="molecule type" value="Genomic_DNA"/>
</dbReference>
<dbReference type="CDD" id="cd13925">
    <property type="entry name" value="RPF"/>
    <property type="match status" value="1"/>
</dbReference>
<reference evidence="6 7" key="1">
    <citation type="submission" date="2018-10" db="EMBL/GenBank/DDBJ databases">
        <title>Propionibacterium australiense Genome Sequencing and Assembly.</title>
        <authorList>
            <person name="Bernier A.-M."/>
            <person name="Bernard K."/>
        </authorList>
    </citation>
    <scope>NUCLEOTIDE SEQUENCE [LARGE SCALE GENOMIC DNA]</scope>
    <source>
        <strain evidence="6 7">NML98A078</strain>
    </source>
</reference>
<keyword evidence="2" id="KW-0732">Signal</keyword>
<dbReference type="PROSITE" id="PS51109">
    <property type="entry name" value="G5"/>
    <property type="match status" value="1"/>
</dbReference>
<dbReference type="PANTHER" id="PTHR39160">
    <property type="entry name" value="CELL WALL-BINDING PROTEIN YOCH"/>
    <property type="match status" value="1"/>
</dbReference>
<dbReference type="PANTHER" id="PTHR39160:SF4">
    <property type="entry name" value="RESUSCITATION-PROMOTING FACTOR RPFB"/>
    <property type="match status" value="1"/>
</dbReference>
<evidence type="ECO:0000313" key="7">
    <source>
        <dbReference type="Proteomes" id="UP000279336"/>
    </source>
</evidence>
<name>A0A8B3FKK9_9ACTN</name>
<feature type="region of interest" description="Disordered" evidence="4">
    <location>
        <begin position="233"/>
        <end position="258"/>
    </location>
</feature>
<keyword evidence="3" id="KW-0378">Hydrolase</keyword>
<dbReference type="Pfam" id="PF03990">
    <property type="entry name" value="DUF348"/>
    <property type="match status" value="3"/>
</dbReference>
<accession>A0A8B3FKK9</accession>
<comment type="caution">
    <text evidence="6">The sequence shown here is derived from an EMBL/GenBank/DDBJ whole genome shotgun (WGS) entry which is preliminary data.</text>
</comment>
<evidence type="ECO:0000256" key="4">
    <source>
        <dbReference type="SAM" id="MobiDB-lite"/>
    </source>
</evidence>
<evidence type="ECO:0000313" key="6">
    <source>
        <dbReference type="EMBL" id="RLP07945.1"/>
    </source>
</evidence>
<dbReference type="InterPro" id="IPR051933">
    <property type="entry name" value="Resuscitation_pf_RpfB"/>
</dbReference>
<feature type="domain" description="G5" evidence="5">
    <location>
        <begin position="218"/>
        <end position="298"/>
    </location>
</feature>
<dbReference type="Pfam" id="PF06737">
    <property type="entry name" value="Transglycosylas"/>
    <property type="match status" value="1"/>
</dbReference>
<dbReference type="InterPro" id="IPR023346">
    <property type="entry name" value="Lysozyme-like_dom_sf"/>
</dbReference>
<dbReference type="Gene3D" id="1.10.530.10">
    <property type="match status" value="1"/>
</dbReference>
<sequence>MRLPHAPCDERTFFQLQESERVKKTWTAPVATCVGAATLFTSGFSIALANNEVELIVDGESTETHQLGGTVADLLNAHDITLDEAHDVVSHPLDAKITNGQQVSVNYGRPVNATIDGTRNSLWTTSTSLDDVLDSLGVAEDARISIDRDTRIEREGITVTAVTPKNVTIVADGNERKLVSTDETVADLLATNGISLGEKDRVNADLATPVTKDMRVQVQRVTVEKVTETEKVPYETEETEDDTLDAGTEKVTQEGRDGSKDVEYEVVIVDGVEESRTSKSEKVTSEPVTKKVRVGTKSAGNTGSTDGLDLSRADMWDRIAACESSGNWSINTGNGYYGGLQFDSQTWLGAGGGDYAPRADLATREQQITVANRLYAQRGLSPWGCAGAA</sequence>
<dbReference type="AlphaFoldDB" id="A0A8B3FKK9"/>
<dbReference type="Gene3D" id="2.20.230.10">
    <property type="entry name" value="Resuscitation-promoting factor rpfb"/>
    <property type="match status" value="1"/>
</dbReference>
<feature type="compositionally biased region" description="Basic and acidic residues" evidence="4">
    <location>
        <begin position="247"/>
        <end position="258"/>
    </location>
</feature>
<dbReference type="SUPFAM" id="SSF53955">
    <property type="entry name" value="Lysozyme-like"/>
    <property type="match status" value="1"/>
</dbReference>
<dbReference type="InterPro" id="IPR007137">
    <property type="entry name" value="DUF348"/>
</dbReference>
<dbReference type="GO" id="GO:0016787">
    <property type="term" value="F:hydrolase activity"/>
    <property type="evidence" value="ECO:0007669"/>
    <property type="project" value="UniProtKB-KW"/>
</dbReference>
<gene>
    <name evidence="6" type="ORF">D7U36_10275</name>
</gene>
<proteinExistence type="inferred from homology"/>
<evidence type="ECO:0000256" key="2">
    <source>
        <dbReference type="ARBA" id="ARBA00022729"/>
    </source>
</evidence>
<dbReference type="Proteomes" id="UP000279336">
    <property type="component" value="Unassembled WGS sequence"/>
</dbReference>
<feature type="compositionally biased region" description="Acidic residues" evidence="4">
    <location>
        <begin position="235"/>
        <end position="244"/>
    </location>
</feature>
<dbReference type="InterPro" id="IPR011098">
    <property type="entry name" value="G5_dom"/>
</dbReference>
<evidence type="ECO:0000256" key="1">
    <source>
        <dbReference type="ARBA" id="ARBA00010830"/>
    </source>
</evidence>